<proteinExistence type="predicted"/>
<name>A0AAE1H3C6_9NEOP</name>
<dbReference type="AlphaFoldDB" id="A0AAE1H3C6"/>
<dbReference type="PANTHER" id="PTHR47696">
    <property type="entry name" value="THAP DOMAIN-CONTAINING PROTEIN 2"/>
    <property type="match status" value="1"/>
</dbReference>
<sequence length="303" mass="32681">GHTGPRCAGPRGRAKRLDGPLGHLSAPRAAAVSGPSPYVGLVGPRRAGQAARVGHPSAPVCRVSLSCVGLFLGHVELAQHKPRRGATMGVCSVVGCKSRSKERRMPHRACEGVTFHAFPSKNLELRARWCMAIRGEGWVPSKYAKVCSKHFEERCFDRSGQTCRLRENVMPTLGVDPHRLALAMANTNTPGKLEFIEPTAIDPLSDPHGHSSAFANVVAAAVLNAFEPPSSSSTSLSTHGPQGGSDRRVQYPMEPGSYQCENQHEEVVSSDECNKLLYSLNLGDGRKIKLVYSVPRGQCINLF</sequence>
<dbReference type="SMART" id="SM00692">
    <property type="entry name" value="DM3"/>
    <property type="match status" value="1"/>
</dbReference>
<dbReference type="InterPro" id="IPR038441">
    <property type="entry name" value="THAP_Znf_sf"/>
</dbReference>
<evidence type="ECO:0000256" key="2">
    <source>
        <dbReference type="ARBA" id="ARBA00022771"/>
    </source>
</evidence>
<keyword evidence="1" id="KW-0479">Metal-binding</keyword>
<dbReference type="SMART" id="SM00980">
    <property type="entry name" value="THAP"/>
    <property type="match status" value="1"/>
</dbReference>
<dbReference type="InterPro" id="IPR006612">
    <property type="entry name" value="THAP_Znf"/>
</dbReference>
<dbReference type="PROSITE" id="PS50950">
    <property type="entry name" value="ZF_THAP"/>
    <property type="match status" value="1"/>
</dbReference>
<keyword evidence="9" id="KW-1185">Reference proteome</keyword>
<reference evidence="8" key="2">
    <citation type="journal article" date="2023" name="BMC Genomics">
        <title>Pest status, molecular evolution, and epigenetic factors derived from the genome assembly of Frankliniella fusca, a thysanopteran phytovirus vector.</title>
        <authorList>
            <person name="Catto M.A."/>
            <person name="Labadie P.E."/>
            <person name="Jacobson A.L."/>
            <person name="Kennedy G.G."/>
            <person name="Srinivasan R."/>
            <person name="Hunt B.G."/>
        </authorList>
    </citation>
    <scope>NUCLEOTIDE SEQUENCE</scope>
    <source>
        <strain evidence="8">PL_HMW_Pooled</strain>
    </source>
</reference>
<dbReference type="GO" id="GO:0008270">
    <property type="term" value="F:zinc ion binding"/>
    <property type="evidence" value="ECO:0007669"/>
    <property type="project" value="UniProtKB-KW"/>
</dbReference>
<dbReference type="Pfam" id="PF05485">
    <property type="entry name" value="THAP"/>
    <property type="match status" value="1"/>
</dbReference>
<feature type="region of interest" description="Disordered" evidence="6">
    <location>
        <begin position="1"/>
        <end position="32"/>
    </location>
</feature>
<reference evidence="8" key="1">
    <citation type="submission" date="2021-07" db="EMBL/GenBank/DDBJ databases">
        <authorList>
            <person name="Catto M.A."/>
            <person name="Jacobson A."/>
            <person name="Kennedy G."/>
            <person name="Labadie P."/>
            <person name="Hunt B.G."/>
            <person name="Srinivasan R."/>
        </authorList>
    </citation>
    <scope>NUCLEOTIDE SEQUENCE</scope>
    <source>
        <strain evidence="8">PL_HMW_Pooled</strain>
        <tissue evidence="8">Head</tissue>
    </source>
</reference>
<feature type="region of interest" description="Disordered" evidence="6">
    <location>
        <begin position="229"/>
        <end position="253"/>
    </location>
</feature>
<feature type="domain" description="THAP-type" evidence="7">
    <location>
        <begin position="88"/>
        <end position="174"/>
    </location>
</feature>
<evidence type="ECO:0000259" key="7">
    <source>
        <dbReference type="PROSITE" id="PS50950"/>
    </source>
</evidence>
<dbReference type="EMBL" id="JAHWGI010000339">
    <property type="protein sequence ID" value="KAK3913823.1"/>
    <property type="molecule type" value="Genomic_DNA"/>
</dbReference>
<dbReference type="SUPFAM" id="SSF57716">
    <property type="entry name" value="Glucocorticoid receptor-like (DNA-binding domain)"/>
    <property type="match status" value="1"/>
</dbReference>
<evidence type="ECO:0000256" key="4">
    <source>
        <dbReference type="ARBA" id="ARBA00023125"/>
    </source>
</evidence>
<feature type="compositionally biased region" description="Low complexity" evidence="6">
    <location>
        <begin position="229"/>
        <end position="238"/>
    </location>
</feature>
<evidence type="ECO:0000256" key="3">
    <source>
        <dbReference type="ARBA" id="ARBA00022833"/>
    </source>
</evidence>
<evidence type="ECO:0000313" key="8">
    <source>
        <dbReference type="EMBL" id="KAK3913823.1"/>
    </source>
</evidence>
<protein>
    <submittedName>
        <fullName evidence="8">THAP domain-containing protein 1</fullName>
    </submittedName>
</protein>
<dbReference type="InterPro" id="IPR026521">
    <property type="entry name" value="THAP2"/>
</dbReference>
<organism evidence="8 9">
    <name type="scientific">Frankliniella fusca</name>
    <dbReference type="NCBI Taxonomy" id="407009"/>
    <lineage>
        <taxon>Eukaryota</taxon>
        <taxon>Metazoa</taxon>
        <taxon>Ecdysozoa</taxon>
        <taxon>Arthropoda</taxon>
        <taxon>Hexapoda</taxon>
        <taxon>Insecta</taxon>
        <taxon>Pterygota</taxon>
        <taxon>Neoptera</taxon>
        <taxon>Paraneoptera</taxon>
        <taxon>Thysanoptera</taxon>
        <taxon>Terebrantia</taxon>
        <taxon>Thripoidea</taxon>
        <taxon>Thripidae</taxon>
        <taxon>Frankliniella</taxon>
    </lineage>
</organism>
<keyword evidence="4 5" id="KW-0238">DNA-binding</keyword>
<evidence type="ECO:0000256" key="6">
    <source>
        <dbReference type="SAM" id="MobiDB-lite"/>
    </source>
</evidence>
<comment type="caution">
    <text evidence="8">The sequence shown here is derived from an EMBL/GenBank/DDBJ whole genome shotgun (WGS) entry which is preliminary data.</text>
</comment>
<dbReference type="PANTHER" id="PTHR47696:SF1">
    <property type="entry name" value="THAP DOMAIN-CONTAINING PROTEIN 2"/>
    <property type="match status" value="1"/>
</dbReference>
<dbReference type="Proteomes" id="UP001219518">
    <property type="component" value="Unassembled WGS sequence"/>
</dbReference>
<evidence type="ECO:0000256" key="5">
    <source>
        <dbReference type="PROSITE-ProRule" id="PRU00309"/>
    </source>
</evidence>
<gene>
    <name evidence="8" type="ORF">KUF71_023280</name>
</gene>
<evidence type="ECO:0000256" key="1">
    <source>
        <dbReference type="ARBA" id="ARBA00022723"/>
    </source>
</evidence>
<keyword evidence="2 5" id="KW-0863">Zinc-finger</keyword>
<dbReference type="GO" id="GO:0003677">
    <property type="term" value="F:DNA binding"/>
    <property type="evidence" value="ECO:0007669"/>
    <property type="project" value="UniProtKB-UniRule"/>
</dbReference>
<keyword evidence="3" id="KW-0862">Zinc</keyword>
<dbReference type="Gene3D" id="6.20.210.20">
    <property type="entry name" value="THAP domain"/>
    <property type="match status" value="1"/>
</dbReference>
<accession>A0AAE1H3C6</accession>
<evidence type="ECO:0000313" key="9">
    <source>
        <dbReference type="Proteomes" id="UP001219518"/>
    </source>
</evidence>
<feature type="non-terminal residue" evidence="8">
    <location>
        <position position="303"/>
    </location>
</feature>